<feature type="domain" description="Peptidase S54 rhomboid" evidence="8">
    <location>
        <begin position="122"/>
        <end position="257"/>
    </location>
</feature>
<feature type="transmembrane region" description="Helical" evidence="7">
    <location>
        <begin position="130"/>
        <end position="152"/>
    </location>
</feature>
<feature type="transmembrane region" description="Helical" evidence="7">
    <location>
        <begin position="189"/>
        <end position="211"/>
    </location>
</feature>
<comment type="similarity">
    <text evidence="2">Belongs to the peptidase S54 family.</text>
</comment>
<protein>
    <submittedName>
        <fullName evidence="9">Rhomboid family intramembrane serine protease</fullName>
    </submittedName>
</protein>
<keyword evidence="10" id="KW-1185">Reference proteome</keyword>
<evidence type="ECO:0000256" key="6">
    <source>
        <dbReference type="ARBA" id="ARBA00023136"/>
    </source>
</evidence>
<comment type="subcellular location">
    <subcellularLocation>
        <location evidence="1">Membrane</location>
        <topology evidence="1">Multi-pass membrane protein</topology>
    </subcellularLocation>
</comment>
<gene>
    <name evidence="9" type="ORF">HGA02_01145</name>
</gene>
<feature type="transmembrane region" description="Helical" evidence="7">
    <location>
        <begin position="218"/>
        <end position="238"/>
    </location>
</feature>
<evidence type="ECO:0000256" key="4">
    <source>
        <dbReference type="ARBA" id="ARBA00022801"/>
    </source>
</evidence>
<keyword evidence="6 7" id="KW-0472">Membrane</keyword>
<feature type="transmembrane region" description="Helical" evidence="7">
    <location>
        <begin position="244"/>
        <end position="262"/>
    </location>
</feature>
<dbReference type="GO" id="GO:0008233">
    <property type="term" value="F:peptidase activity"/>
    <property type="evidence" value="ECO:0007669"/>
    <property type="project" value="UniProtKB-KW"/>
</dbReference>
<dbReference type="GO" id="GO:0006508">
    <property type="term" value="P:proteolysis"/>
    <property type="evidence" value="ECO:0007669"/>
    <property type="project" value="UniProtKB-KW"/>
</dbReference>
<dbReference type="PANTHER" id="PTHR43731:SF14">
    <property type="entry name" value="PRESENILIN-ASSOCIATED RHOMBOID-LIKE PROTEIN, MITOCHONDRIAL"/>
    <property type="match status" value="1"/>
</dbReference>
<evidence type="ECO:0000256" key="3">
    <source>
        <dbReference type="ARBA" id="ARBA00022692"/>
    </source>
</evidence>
<dbReference type="InterPro" id="IPR022764">
    <property type="entry name" value="Peptidase_S54_rhomboid_dom"/>
</dbReference>
<dbReference type="InterPro" id="IPR050925">
    <property type="entry name" value="Rhomboid_protease_S54"/>
</dbReference>
<dbReference type="EMBL" id="JAAXOY010000006">
    <property type="protein sequence ID" value="NKY38174.1"/>
    <property type="molecule type" value="Genomic_DNA"/>
</dbReference>
<evidence type="ECO:0000256" key="5">
    <source>
        <dbReference type="ARBA" id="ARBA00022989"/>
    </source>
</evidence>
<dbReference type="InterPro" id="IPR035952">
    <property type="entry name" value="Rhomboid-like_sf"/>
</dbReference>
<feature type="transmembrane region" description="Helical" evidence="7">
    <location>
        <begin position="269"/>
        <end position="288"/>
    </location>
</feature>
<sequence length="294" mass="30871">MSENPTPDAAAPPVCPRHPERVSYVRCQRCGRPVCPDCQRQAAVGVQCVDCVAEASRTARPVRTPLGGRRHEGRPVVTFTIIGLCVVSFVLQQVVPGWTTRWLFVPVLPDAFGLPVATLVAEPWRFLSAAFLHSPGGVVHLAVNMLALWMIGPYLEQTLGRARFVTLYLLSALGGSVAVVLLADVLDAWGVGVLGASGAIFGLFGAVLVVMRRLGGDVRGILVVIGLNVVVGFVVSGISWPAHLGGLFTGLALGAAYAYAPVARRRQVAVLAPVVVAAVLVGAAWLAYSAVGLV</sequence>
<feature type="transmembrane region" description="Helical" evidence="7">
    <location>
        <begin position="164"/>
        <end position="183"/>
    </location>
</feature>
<dbReference type="Gene3D" id="1.20.1540.10">
    <property type="entry name" value="Rhomboid-like"/>
    <property type="match status" value="1"/>
</dbReference>
<organism evidence="9 10">
    <name type="scientific">Cellulomonas septica</name>
    <dbReference type="NCBI Taxonomy" id="285080"/>
    <lineage>
        <taxon>Bacteria</taxon>
        <taxon>Bacillati</taxon>
        <taxon>Actinomycetota</taxon>
        <taxon>Actinomycetes</taxon>
        <taxon>Micrococcales</taxon>
        <taxon>Cellulomonadaceae</taxon>
        <taxon>Cellulomonas</taxon>
    </lineage>
</organism>
<proteinExistence type="inferred from homology"/>
<evidence type="ECO:0000259" key="8">
    <source>
        <dbReference type="Pfam" id="PF01694"/>
    </source>
</evidence>
<evidence type="ECO:0000256" key="7">
    <source>
        <dbReference type="SAM" id="Phobius"/>
    </source>
</evidence>
<evidence type="ECO:0000256" key="1">
    <source>
        <dbReference type="ARBA" id="ARBA00004141"/>
    </source>
</evidence>
<dbReference type="Pfam" id="PF01694">
    <property type="entry name" value="Rhomboid"/>
    <property type="match status" value="1"/>
</dbReference>
<reference evidence="9 10" key="1">
    <citation type="submission" date="2020-04" db="EMBL/GenBank/DDBJ databases">
        <title>MicrobeNet Type strains.</title>
        <authorList>
            <person name="Nicholson A.C."/>
        </authorList>
    </citation>
    <scope>NUCLEOTIDE SEQUENCE [LARGE SCALE GENOMIC DNA]</scope>
    <source>
        <strain evidence="9 10">ATCC BAA-787</strain>
    </source>
</reference>
<keyword evidence="4" id="KW-0378">Hydrolase</keyword>
<evidence type="ECO:0000313" key="10">
    <source>
        <dbReference type="Proteomes" id="UP000777774"/>
    </source>
</evidence>
<comment type="caution">
    <text evidence="9">The sequence shown here is derived from an EMBL/GenBank/DDBJ whole genome shotgun (WGS) entry which is preliminary data.</text>
</comment>
<feature type="transmembrane region" description="Helical" evidence="7">
    <location>
        <begin position="76"/>
        <end position="95"/>
    </location>
</feature>
<evidence type="ECO:0000313" key="9">
    <source>
        <dbReference type="EMBL" id="NKY38174.1"/>
    </source>
</evidence>
<keyword evidence="5 7" id="KW-1133">Transmembrane helix</keyword>
<dbReference type="CDD" id="cd19756">
    <property type="entry name" value="Bbox2"/>
    <property type="match status" value="1"/>
</dbReference>
<name>A0ABX1JV35_9CELL</name>
<keyword evidence="3 7" id="KW-0812">Transmembrane</keyword>
<keyword evidence="9" id="KW-0645">Protease</keyword>
<dbReference type="Proteomes" id="UP000777774">
    <property type="component" value="Unassembled WGS sequence"/>
</dbReference>
<accession>A0ABX1JV35</accession>
<dbReference type="SUPFAM" id="SSF144091">
    <property type="entry name" value="Rhomboid-like"/>
    <property type="match status" value="1"/>
</dbReference>
<evidence type="ECO:0000256" key="2">
    <source>
        <dbReference type="ARBA" id="ARBA00009045"/>
    </source>
</evidence>
<dbReference type="PANTHER" id="PTHR43731">
    <property type="entry name" value="RHOMBOID PROTEASE"/>
    <property type="match status" value="1"/>
</dbReference>